<dbReference type="AlphaFoldDB" id="A0AB39L4W3"/>
<evidence type="ECO:0000313" key="3">
    <source>
        <dbReference type="EMBL" id="XDP45898.1"/>
    </source>
</evidence>
<dbReference type="SUPFAM" id="SSF56601">
    <property type="entry name" value="beta-lactamase/transpeptidase-like"/>
    <property type="match status" value="1"/>
</dbReference>
<dbReference type="PANTHER" id="PTHR46825">
    <property type="entry name" value="D-ALANYL-D-ALANINE-CARBOXYPEPTIDASE/ENDOPEPTIDASE AMPH"/>
    <property type="match status" value="1"/>
</dbReference>
<dbReference type="RefSeq" id="WP_369046312.1">
    <property type="nucleotide sequence ID" value="NZ_CP163302.1"/>
</dbReference>
<feature type="compositionally biased region" description="Basic and acidic residues" evidence="1">
    <location>
        <begin position="1"/>
        <end position="20"/>
    </location>
</feature>
<reference evidence="3" key="1">
    <citation type="submission" date="2024-07" db="EMBL/GenBank/DDBJ databases">
        <authorList>
            <person name="fu j."/>
        </authorList>
    </citation>
    <scope>NUCLEOTIDE SEQUENCE</scope>
    <source>
        <strain evidence="3">P10A9</strain>
    </source>
</reference>
<dbReference type="InterPro" id="IPR050491">
    <property type="entry name" value="AmpC-like"/>
</dbReference>
<evidence type="ECO:0000256" key="1">
    <source>
        <dbReference type="SAM" id="MobiDB-lite"/>
    </source>
</evidence>
<gene>
    <name evidence="3" type="ORF">AB5L97_02445</name>
</gene>
<dbReference type="Gene3D" id="3.40.710.10">
    <property type="entry name" value="DD-peptidase/beta-lactamase superfamily"/>
    <property type="match status" value="1"/>
</dbReference>
<dbReference type="GO" id="GO:0016787">
    <property type="term" value="F:hydrolase activity"/>
    <property type="evidence" value="ECO:0007669"/>
    <property type="project" value="UniProtKB-KW"/>
</dbReference>
<keyword evidence="3" id="KW-0378">Hydrolase</keyword>
<sequence length="422" mass="45658">MLGSDVEERLAERGAADGHTSDPALLDRPIPMTPQSRALLRVSAAVAALVLAGCWYTAPDPTPTESIPTAAASIDNQARQFIANGAVAAVVRVRWPGGEWSKAYGVRDLDTKKAAQLDDRLGVASVTKTMTAVTVLKLVDDRLIGLDDPVNDVIPGFTTSLHPPGPITVRQLLNHTSGIPEVNDALPQDPDFRPVLAQKMTMERELELAGTLPWTAFSVGEFHYSNTNYAALGLLVQTLRHRPFAEVLRDEVIVPLGLSKTSTDRVDIHAADLLHGYVTLHGERIDLTDNSYNAGLPDSGAVSTMGDLNTFFAALFQGRLLSAASLAEMKKAPLSRLPYGLGVWMHSDGCSSGQRYEGRGGFWEYRTVAVVSDDGKYQAAMSLSVKPMATELEDSDTSKQRDLYSDQVESALNDALDRLCQQ</sequence>
<dbReference type="Pfam" id="PF00144">
    <property type="entry name" value="Beta-lactamase"/>
    <property type="match status" value="1"/>
</dbReference>
<dbReference type="PANTHER" id="PTHR46825:SF9">
    <property type="entry name" value="BETA-LACTAMASE-RELATED DOMAIN-CONTAINING PROTEIN"/>
    <property type="match status" value="1"/>
</dbReference>
<proteinExistence type="predicted"/>
<dbReference type="EMBL" id="CP163302">
    <property type="protein sequence ID" value="XDP45898.1"/>
    <property type="molecule type" value="Genomic_DNA"/>
</dbReference>
<protein>
    <submittedName>
        <fullName evidence="3">Serine hydrolase domain-containing protein</fullName>
        <ecNumber evidence="3">3.-.-.-</ecNumber>
    </submittedName>
</protein>
<evidence type="ECO:0000259" key="2">
    <source>
        <dbReference type="Pfam" id="PF00144"/>
    </source>
</evidence>
<dbReference type="InterPro" id="IPR012338">
    <property type="entry name" value="Beta-lactam/transpept-like"/>
</dbReference>
<name>A0AB39L4W3_9MICC</name>
<feature type="region of interest" description="Disordered" evidence="1">
    <location>
        <begin position="1"/>
        <end position="29"/>
    </location>
</feature>
<organism evidence="3">
    <name type="scientific">Sinomonas puerhi</name>
    <dbReference type="NCBI Taxonomy" id="3238584"/>
    <lineage>
        <taxon>Bacteria</taxon>
        <taxon>Bacillati</taxon>
        <taxon>Actinomycetota</taxon>
        <taxon>Actinomycetes</taxon>
        <taxon>Micrococcales</taxon>
        <taxon>Micrococcaceae</taxon>
        <taxon>Sinomonas</taxon>
    </lineage>
</organism>
<dbReference type="InterPro" id="IPR001466">
    <property type="entry name" value="Beta-lactam-related"/>
</dbReference>
<dbReference type="EC" id="3.-.-.-" evidence="3"/>
<feature type="domain" description="Beta-lactamase-related" evidence="2">
    <location>
        <begin position="78"/>
        <end position="383"/>
    </location>
</feature>
<dbReference type="KEGG" id="spue:AB5L97_02445"/>
<accession>A0AB39L4W3</accession>